<protein>
    <submittedName>
        <fullName evidence="2">Asp-tRNAAsn/Glu-tRNAGln amidotransferase A subunit</fullName>
    </submittedName>
</protein>
<dbReference type="PANTHER" id="PTHR11895:SF176">
    <property type="entry name" value="AMIDASE AMID-RELATED"/>
    <property type="match status" value="1"/>
</dbReference>
<dbReference type="AlphaFoldDB" id="S9RI83"/>
<dbReference type="GO" id="GO:0016740">
    <property type="term" value="F:transferase activity"/>
    <property type="evidence" value="ECO:0007669"/>
    <property type="project" value="UniProtKB-KW"/>
</dbReference>
<dbReference type="Pfam" id="PF01425">
    <property type="entry name" value="Amidase"/>
    <property type="match status" value="1"/>
</dbReference>
<sequence>MRVAAATLAPNQRKEQTMSEKWLHMTACDLGRAIGAGEVDPVALTETYLDAAHSHELSDRIYARLTEDRARAEAKASKARADIGQRRGLLDGVPISWKDLFDTAGVATEAGSALLKDRVPDADAEVLVNATHAGTICLGKTHMSELAFSGIGLNPVTATPPCVNDLDAVAGGSSSGAATSVAFGLAAAGIGSDTGGSVRIPAAWNDLVGLKTTNGRVSGKGTVPLCDRFDTVGPLCRSVEDAAHLLAALEGGKPADLRTTSLDGARLMLLETVAFDDIRPEPKTGFDSAVERLQAAGAVVERKEAPEAAEALALSGILFAPEGYGIWKDVIEANPDLMFPEILQRFRSGANVSAPDYVAGWRKLEDLRKIWNARIAGYDAVILPTSPILPPNADRLLTDSDYYVTENLLALRNTRIGNLMNSAGITLPTGVPSAGIMFLGTPNSEERLLRLCAAAERALI</sequence>
<evidence type="ECO:0000313" key="2">
    <source>
        <dbReference type="EMBL" id="EPX77815.1"/>
    </source>
</evidence>
<dbReference type="Gene3D" id="3.90.1300.10">
    <property type="entry name" value="Amidase signature (AS) domain"/>
    <property type="match status" value="1"/>
</dbReference>
<comment type="caution">
    <text evidence="2">The sequence shown here is derived from an EMBL/GenBank/DDBJ whole genome shotgun (WGS) entry which is preliminary data.</text>
</comment>
<dbReference type="SUPFAM" id="SSF75304">
    <property type="entry name" value="Amidase signature (AS) enzymes"/>
    <property type="match status" value="1"/>
</dbReference>
<dbReference type="STRING" id="1123360.thalar_03542"/>
<proteinExistence type="predicted"/>
<dbReference type="HOGENOM" id="CLU_009600_0_3_5"/>
<dbReference type="InterPro" id="IPR020556">
    <property type="entry name" value="Amidase_CS"/>
</dbReference>
<keyword evidence="2" id="KW-0808">Transferase</keyword>
<feature type="domain" description="Amidase" evidence="1">
    <location>
        <begin position="44"/>
        <end position="449"/>
    </location>
</feature>
<dbReference type="PATRIC" id="fig|1123360.3.peg.3509"/>
<dbReference type="eggNOG" id="COG0154">
    <property type="taxonomic scope" value="Bacteria"/>
</dbReference>
<evidence type="ECO:0000313" key="3">
    <source>
        <dbReference type="Proteomes" id="UP000015351"/>
    </source>
</evidence>
<keyword evidence="3" id="KW-1185">Reference proteome</keyword>
<dbReference type="Proteomes" id="UP000015351">
    <property type="component" value="Unassembled WGS sequence"/>
</dbReference>
<dbReference type="PROSITE" id="PS00571">
    <property type="entry name" value="AMIDASES"/>
    <property type="match status" value="1"/>
</dbReference>
<organism evidence="2 3">
    <name type="scientific">Litoreibacter arenae DSM 19593</name>
    <dbReference type="NCBI Taxonomy" id="1123360"/>
    <lineage>
        <taxon>Bacteria</taxon>
        <taxon>Pseudomonadati</taxon>
        <taxon>Pseudomonadota</taxon>
        <taxon>Alphaproteobacteria</taxon>
        <taxon>Rhodobacterales</taxon>
        <taxon>Roseobacteraceae</taxon>
        <taxon>Litoreibacter</taxon>
    </lineage>
</organism>
<dbReference type="EMBL" id="AONI01000015">
    <property type="protein sequence ID" value="EPX77815.1"/>
    <property type="molecule type" value="Genomic_DNA"/>
</dbReference>
<dbReference type="InterPro" id="IPR000120">
    <property type="entry name" value="Amidase"/>
</dbReference>
<evidence type="ECO:0000259" key="1">
    <source>
        <dbReference type="Pfam" id="PF01425"/>
    </source>
</evidence>
<name>S9RI83_9RHOB</name>
<reference evidence="3" key="1">
    <citation type="journal article" date="2013" name="Stand. Genomic Sci.">
        <title>Genome sequence of the Litoreibacter arenae type strain (DSM 19593(T)), a member of the Roseobacter clade isolated from sea sand.</title>
        <authorList>
            <person name="Riedel T."/>
            <person name="Fiebig A."/>
            <person name="Petersen J."/>
            <person name="Gronow S."/>
            <person name="Kyrpides N.C."/>
            <person name="Goker M."/>
            <person name="Klenk H.P."/>
        </authorList>
    </citation>
    <scope>NUCLEOTIDE SEQUENCE [LARGE SCALE GENOMIC DNA]</scope>
    <source>
        <strain evidence="3">DSM 19593</strain>
    </source>
</reference>
<dbReference type="InterPro" id="IPR023631">
    <property type="entry name" value="Amidase_dom"/>
</dbReference>
<accession>S9RI83</accession>
<dbReference type="InterPro" id="IPR036928">
    <property type="entry name" value="AS_sf"/>
</dbReference>
<gene>
    <name evidence="2" type="ORF">thalar_03542</name>
</gene>
<dbReference type="PANTHER" id="PTHR11895">
    <property type="entry name" value="TRANSAMIDASE"/>
    <property type="match status" value="1"/>
</dbReference>